<feature type="domain" description="Reverse transcriptase Ty1/copia-type" evidence="1">
    <location>
        <begin position="3"/>
        <end position="140"/>
    </location>
</feature>
<protein>
    <submittedName>
        <fullName evidence="2">Transposable element protein</fullName>
    </submittedName>
</protein>
<organism evidence="2">
    <name type="scientific">Prunus dulcis</name>
    <name type="common">Almond</name>
    <name type="synonym">Amygdalus dulcis</name>
    <dbReference type="NCBI Taxonomy" id="3755"/>
    <lineage>
        <taxon>Eukaryota</taxon>
        <taxon>Viridiplantae</taxon>
        <taxon>Streptophyta</taxon>
        <taxon>Embryophyta</taxon>
        <taxon>Tracheophyta</taxon>
        <taxon>Spermatophyta</taxon>
        <taxon>Magnoliopsida</taxon>
        <taxon>eudicotyledons</taxon>
        <taxon>Gunneridae</taxon>
        <taxon>Pentapetalae</taxon>
        <taxon>rosids</taxon>
        <taxon>fabids</taxon>
        <taxon>Rosales</taxon>
        <taxon>Rosaceae</taxon>
        <taxon>Amygdaloideae</taxon>
        <taxon>Amygdaleae</taxon>
        <taxon>Prunus</taxon>
    </lineage>
</organism>
<dbReference type="InterPro" id="IPR043502">
    <property type="entry name" value="DNA/RNA_pol_sf"/>
</dbReference>
<name>A0A4Y1RM47_PRUDU</name>
<evidence type="ECO:0000313" key="2">
    <source>
        <dbReference type="EMBL" id="BBH05381.1"/>
    </source>
</evidence>
<sequence>MILVAQGYTQMEGIDFDETFALVARLESVRLLFVIACHLKFKLYQMDVKTAFLNGILNEEVYVKQPKGFEDPHHPNDVFRLKKAFYGLKQAPRAWYERLSSHLLGSGYVRGSVDKTLFVKLFKKDVLIAQVYVDDIMVGSTLGVCAWFQSDPNESQLFAVKRIIKYVSGTIDFGLWYTYDTNINLVGFSDVDWARCSDAGRESVTNVVMALGRYKFSVALSQYTIALFRTVAYTDPSILLTPRFLPLPLISGSLHCYKPNVSKTFLTTVSYFPLRIRKGNLPDRSAVHSTSPGGKYLFPSPTNLRIQKSAIELCELVPWDERAEEEAAITMKN</sequence>
<accession>A0A4Y1RM47</accession>
<dbReference type="EMBL" id="AP019302">
    <property type="protein sequence ID" value="BBH05381.1"/>
    <property type="molecule type" value="Genomic_DNA"/>
</dbReference>
<gene>
    <name evidence="2" type="ORF">Prudu_016749</name>
</gene>
<reference evidence="2" key="1">
    <citation type="journal article" date="2019" name="Science">
        <title>Mutation of a bHLH transcription factor allowed almond domestication.</title>
        <authorList>
            <person name="Sanchez-Perez R."/>
            <person name="Pavan S."/>
            <person name="Mazzeo R."/>
            <person name="Moldovan C."/>
            <person name="Aiese Cigliano R."/>
            <person name="Del Cueto J."/>
            <person name="Ricciardi F."/>
            <person name="Lotti C."/>
            <person name="Ricciardi L."/>
            <person name="Dicenta F."/>
            <person name="Lopez-Marques R.L."/>
            <person name="Lindberg Moller B."/>
        </authorList>
    </citation>
    <scope>NUCLEOTIDE SEQUENCE</scope>
</reference>
<evidence type="ECO:0000259" key="1">
    <source>
        <dbReference type="Pfam" id="PF07727"/>
    </source>
</evidence>
<dbReference type="Pfam" id="PF07727">
    <property type="entry name" value="RVT_2"/>
    <property type="match status" value="1"/>
</dbReference>
<proteinExistence type="predicted"/>
<dbReference type="PANTHER" id="PTHR11439">
    <property type="entry name" value="GAG-POL-RELATED RETROTRANSPOSON"/>
    <property type="match status" value="1"/>
</dbReference>
<dbReference type="PANTHER" id="PTHR11439:SF509">
    <property type="entry name" value="RNA-DIRECTED DNA POLYMERASE"/>
    <property type="match status" value="1"/>
</dbReference>
<dbReference type="InterPro" id="IPR013103">
    <property type="entry name" value="RVT_2"/>
</dbReference>
<dbReference type="AlphaFoldDB" id="A0A4Y1RM47"/>
<dbReference type="SUPFAM" id="SSF56672">
    <property type="entry name" value="DNA/RNA polymerases"/>
    <property type="match status" value="1"/>
</dbReference>